<dbReference type="Pfam" id="PF00654">
    <property type="entry name" value="Voltage_CLC"/>
    <property type="match status" value="1"/>
</dbReference>
<dbReference type="RefSeq" id="WP_165600224.1">
    <property type="nucleotide sequence ID" value="NZ_SORZ01000001.1"/>
</dbReference>
<comment type="caution">
    <text evidence="6">The sequence shown here is derived from an EMBL/GenBank/DDBJ whole genome shotgun (WGS) entry which is preliminary data.</text>
</comment>
<dbReference type="AlphaFoldDB" id="A0A506URR2"/>
<evidence type="ECO:0000256" key="1">
    <source>
        <dbReference type="ARBA" id="ARBA00004141"/>
    </source>
</evidence>
<gene>
    <name evidence="6" type="ORF">E3202_02190</name>
</gene>
<reference evidence="6 7" key="1">
    <citation type="submission" date="2019-03" db="EMBL/GenBank/DDBJ databases">
        <title>The complete genome sequence of Neokomagataea sp. Jb2 NBRC113641.</title>
        <authorList>
            <person name="Chua K.-O."/>
            <person name="Chan K.-G."/>
            <person name="See-Too W.-S."/>
        </authorList>
    </citation>
    <scope>NUCLEOTIDE SEQUENCE [LARGE SCALE GENOMIC DNA]</scope>
    <source>
        <strain evidence="6 7">Jb2</strain>
    </source>
</reference>
<dbReference type="PRINTS" id="PR00762">
    <property type="entry name" value="CLCHANNEL"/>
</dbReference>
<evidence type="ECO:0000313" key="7">
    <source>
        <dbReference type="Proteomes" id="UP000315037"/>
    </source>
</evidence>
<dbReference type="InterPro" id="IPR050368">
    <property type="entry name" value="ClC-type_chloride_channel"/>
</dbReference>
<evidence type="ECO:0000313" key="6">
    <source>
        <dbReference type="EMBL" id="TPW35773.1"/>
    </source>
</evidence>
<protein>
    <submittedName>
        <fullName evidence="6">Voltage-gated chloride channel protein</fullName>
    </submittedName>
</protein>
<keyword evidence="7" id="KW-1185">Reference proteome</keyword>
<feature type="transmembrane region" description="Helical" evidence="5">
    <location>
        <begin position="234"/>
        <end position="253"/>
    </location>
</feature>
<dbReference type="GO" id="GO:0015108">
    <property type="term" value="F:chloride transmembrane transporter activity"/>
    <property type="evidence" value="ECO:0007669"/>
    <property type="project" value="InterPro"/>
</dbReference>
<evidence type="ECO:0000256" key="2">
    <source>
        <dbReference type="ARBA" id="ARBA00022692"/>
    </source>
</evidence>
<dbReference type="GO" id="GO:0016020">
    <property type="term" value="C:membrane"/>
    <property type="evidence" value="ECO:0007669"/>
    <property type="project" value="UniProtKB-SubCell"/>
</dbReference>
<dbReference type="InterPro" id="IPR014743">
    <property type="entry name" value="Cl-channel_core"/>
</dbReference>
<dbReference type="CDD" id="cd03682">
    <property type="entry name" value="ClC_sycA_like"/>
    <property type="match status" value="1"/>
</dbReference>
<comment type="subcellular location">
    <subcellularLocation>
        <location evidence="1">Membrane</location>
        <topology evidence="1">Multi-pass membrane protein</topology>
    </subcellularLocation>
</comment>
<feature type="transmembrane region" description="Helical" evidence="5">
    <location>
        <begin position="319"/>
        <end position="336"/>
    </location>
</feature>
<accession>A0A506URR2</accession>
<feature type="transmembrane region" description="Helical" evidence="5">
    <location>
        <begin position="398"/>
        <end position="419"/>
    </location>
</feature>
<keyword evidence="2 5" id="KW-0812">Transmembrane</keyword>
<proteinExistence type="predicted"/>
<evidence type="ECO:0000256" key="5">
    <source>
        <dbReference type="SAM" id="Phobius"/>
    </source>
</evidence>
<evidence type="ECO:0000256" key="3">
    <source>
        <dbReference type="ARBA" id="ARBA00022989"/>
    </source>
</evidence>
<feature type="transmembrane region" description="Helical" evidence="5">
    <location>
        <begin position="54"/>
        <end position="73"/>
    </location>
</feature>
<dbReference type="PANTHER" id="PTHR43427">
    <property type="entry name" value="CHLORIDE CHANNEL PROTEIN CLC-E"/>
    <property type="match status" value="1"/>
</dbReference>
<dbReference type="Gene3D" id="1.10.3080.10">
    <property type="entry name" value="Clc chloride channel"/>
    <property type="match status" value="1"/>
</dbReference>
<organism evidence="6 7">
    <name type="scientific">Oecophyllibacter saccharovorans</name>
    <dbReference type="NCBI Taxonomy" id="2558360"/>
    <lineage>
        <taxon>Bacteria</taxon>
        <taxon>Pseudomonadati</taxon>
        <taxon>Pseudomonadota</taxon>
        <taxon>Alphaproteobacteria</taxon>
        <taxon>Acetobacterales</taxon>
        <taxon>Acetobacteraceae</taxon>
        <taxon>Oecophyllibacter</taxon>
    </lineage>
</organism>
<keyword evidence="4 5" id="KW-0472">Membrane</keyword>
<dbReference type="PANTHER" id="PTHR43427:SF12">
    <property type="entry name" value="CHLORIDE TRANSPORTER"/>
    <property type="match status" value="1"/>
</dbReference>
<dbReference type="Proteomes" id="UP000315037">
    <property type="component" value="Unassembled WGS sequence"/>
</dbReference>
<feature type="transmembrane region" description="Helical" evidence="5">
    <location>
        <begin position="99"/>
        <end position="117"/>
    </location>
</feature>
<name>A0A506URR2_9PROT</name>
<feature type="transmembrane region" description="Helical" evidence="5">
    <location>
        <begin position="147"/>
        <end position="170"/>
    </location>
</feature>
<feature type="transmembrane region" description="Helical" evidence="5">
    <location>
        <begin position="20"/>
        <end position="42"/>
    </location>
</feature>
<feature type="transmembrane region" description="Helical" evidence="5">
    <location>
        <begin position="356"/>
        <end position="378"/>
    </location>
</feature>
<dbReference type="EMBL" id="SORZ01000001">
    <property type="protein sequence ID" value="TPW35773.1"/>
    <property type="molecule type" value="Genomic_DNA"/>
</dbReference>
<sequence length="449" mass="47901">MLKTLITPHPLPFLKSLIRWSILLTPLALVVGTVCALFLWALKVATLTRFAHPWLLYGLPLAGVAMALLYFWWGGRAASGNNLILEEIESPTVGVPLRMAPMVFLATVVSHLFGASVGREGTAIQMGGSLASGFARLFRLDNRQTRIMLISGISAGFGAVFGTPVAGAVFGLEVLTLGRLTYTALLPGAFASILADWTCRQWESWLHVHHTAYHMGYGAAMLAGNALFQADLWLLAKIALASVAFGLASWAFSEGLRHGTVLVSRVCPVPWLRPALGGTATIALVWLVGSPDYLGLGVISPNPGGASIVDFFGPQHYPWSWFLKLVFTLVALTTGFKGGEVTPLFFIGSGLGNALAPWLGVPVDLLAGIGFVAVFAGAANTPLACTIMAVELFGGANLVYYATGCFIAYLVSGPTGIYLSQRVETPKIWLASFLPGRTLRQGLQEIDRL</sequence>
<feature type="transmembrane region" description="Helical" evidence="5">
    <location>
        <begin position="274"/>
        <end position="299"/>
    </location>
</feature>
<dbReference type="SUPFAM" id="SSF81340">
    <property type="entry name" value="Clc chloride channel"/>
    <property type="match status" value="1"/>
</dbReference>
<keyword evidence="3 5" id="KW-1133">Transmembrane helix</keyword>
<evidence type="ECO:0000256" key="4">
    <source>
        <dbReference type="ARBA" id="ARBA00023136"/>
    </source>
</evidence>
<dbReference type="InterPro" id="IPR001807">
    <property type="entry name" value="ClC"/>
</dbReference>